<evidence type="ECO:0000313" key="1">
    <source>
        <dbReference type="EMBL" id="RFA06877.1"/>
    </source>
</evidence>
<dbReference type="EMBL" id="NBXA01000040">
    <property type="protein sequence ID" value="RFA06877.1"/>
    <property type="molecule type" value="Genomic_DNA"/>
</dbReference>
<proteinExistence type="predicted"/>
<dbReference type="AlphaFoldDB" id="A0A3E0VDB9"/>
<dbReference type="Proteomes" id="UP000256709">
    <property type="component" value="Unassembled WGS sequence"/>
</dbReference>
<protein>
    <submittedName>
        <fullName evidence="1">Uncharacterized protein</fullName>
    </submittedName>
</protein>
<reference evidence="1 2" key="1">
    <citation type="submission" date="2017-04" db="EMBL/GenBank/DDBJ databases">
        <title>Comparative genome analysis of Subtercola boreus.</title>
        <authorList>
            <person name="Cho Y.-J."/>
            <person name="Cho A."/>
            <person name="Kim O.-S."/>
            <person name="Lee J.-I."/>
        </authorList>
    </citation>
    <scope>NUCLEOTIDE SEQUENCE [LARGE SCALE GENOMIC DNA]</scope>
    <source>
        <strain evidence="1 2">P27444</strain>
    </source>
</reference>
<sequence length="83" mass="8823">MAEYAQHRGLMETEAESVAYIVAGMVGFDTSAYSVGYIAGWVNADTDLIKSTAARVLRTAHQIAGILTPEDEATDTPDDETAA</sequence>
<name>A0A3E0VDB9_9MICO</name>
<dbReference type="RefSeq" id="WP_216364302.1">
    <property type="nucleotide sequence ID" value="NZ_NBXA01000040.1"/>
</dbReference>
<accession>A0A3E0VDB9</accession>
<gene>
    <name evidence="1" type="ORF">B7R21_17970</name>
</gene>
<evidence type="ECO:0000313" key="2">
    <source>
        <dbReference type="Proteomes" id="UP000256709"/>
    </source>
</evidence>
<comment type="caution">
    <text evidence="1">The sequence shown here is derived from an EMBL/GenBank/DDBJ whole genome shotgun (WGS) entry which is preliminary data.</text>
</comment>
<organism evidence="1 2">
    <name type="scientific">Subtercola boreus</name>
    <dbReference type="NCBI Taxonomy" id="120213"/>
    <lineage>
        <taxon>Bacteria</taxon>
        <taxon>Bacillati</taxon>
        <taxon>Actinomycetota</taxon>
        <taxon>Actinomycetes</taxon>
        <taxon>Micrococcales</taxon>
        <taxon>Microbacteriaceae</taxon>
        <taxon>Subtercola</taxon>
    </lineage>
</organism>